<dbReference type="AlphaFoldDB" id="A0A015TVP6"/>
<proteinExistence type="predicted"/>
<evidence type="ECO:0000313" key="1">
    <source>
        <dbReference type="EMBL" id="EXY88479.1"/>
    </source>
</evidence>
<protein>
    <submittedName>
        <fullName evidence="1">Uncharacterized protein</fullName>
    </submittedName>
</protein>
<evidence type="ECO:0000313" key="2">
    <source>
        <dbReference type="Proteomes" id="UP000020773"/>
    </source>
</evidence>
<gene>
    <name evidence="1" type="ORF">M125_4835</name>
</gene>
<dbReference type="EMBL" id="JGDB01000278">
    <property type="protein sequence ID" value="EXY88479.1"/>
    <property type="molecule type" value="Genomic_DNA"/>
</dbReference>
<organism evidence="1 2">
    <name type="scientific">Bacteroides fragilis str. 3998T(B)3</name>
    <dbReference type="NCBI Taxonomy" id="1339316"/>
    <lineage>
        <taxon>Bacteria</taxon>
        <taxon>Pseudomonadati</taxon>
        <taxon>Bacteroidota</taxon>
        <taxon>Bacteroidia</taxon>
        <taxon>Bacteroidales</taxon>
        <taxon>Bacteroidaceae</taxon>
        <taxon>Bacteroides</taxon>
    </lineage>
</organism>
<name>A0A015TVP6_BACFG</name>
<accession>A0A015TVP6</accession>
<comment type="caution">
    <text evidence="1">The sequence shown here is derived from an EMBL/GenBank/DDBJ whole genome shotgun (WGS) entry which is preliminary data.</text>
</comment>
<reference evidence="1 2" key="1">
    <citation type="submission" date="2014-02" db="EMBL/GenBank/DDBJ databases">
        <authorList>
            <person name="Sears C."/>
            <person name="Carroll K."/>
            <person name="Sack B.R."/>
            <person name="Qadri F."/>
            <person name="Myers L.L."/>
            <person name="Chung G.-T."/>
            <person name="Escheverria P."/>
            <person name="Fraser C.M."/>
            <person name="Sadzewicz L."/>
            <person name="Shefchek K.A."/>
            <person name="Tallon L."/>
            <person name="Das S.P."/>
            <person name="Daugherty S."/>
            <person name="Mongodin E.F."/>
        </authorList>
    </citation>
    <scope>NUCLEOTIDE SEQUENCE [LARGE SCALE GENOMIC DNA]</scope>
    <source>
        <strain evidence="2">3998T(B)3</strain>
    </source>
</reference>
<dbReference type="Proteomes" id="UP000020773">
    <property type="component" value="Unassembled WGS sequence"/>
</dbReference>
<sequence>MKFAHNLRIKLQIVDDSIVTAQVAEREWPADIIIRKQ</sequence>